<gene>
    <name evidence="1" type="ORF">UFOPK2754_02295</name>
    <name evidence="2" type="ORF">UFOPK3139_02116</name>
    <name evidence="3" type="ORF">UFOPK3543_02455</name>
    <name evidence="4" type="ORF">UFOPK3967_02507</name>
</gene>
<dbReference type="SUPFAM" id="SSF51182">
    <property type="entry name" value="RmlC-like cupins"/>
    <property type="match status" value="1"/>
</dbReference>
<evidence type="ECO:0000313" key="3">
    <source>
        <dbReference type="EMBL" id="CAB4927484.1"/>
    </source>
</evidence>
<dbReference type="InterPro" id="IPR014710">
    <property type="entry name" value="RmlC-like_jellyroll"/>
</dbReference>
<organism evidence="2">
    <name type="scientific">freshwater metagenome</name>
    <dbReference type="NCBI Taxonomy" id="449393"/>
    <lineage>
        <taxon>unclassified sequences</taxon>
        <taxon>metagenomes</taxon>
        <taxon>ecological metagenomes</taxon>
    </lineage>
</organism>
<evidence type="ECO:0000313" key="4">
    <source>
        <dbReference type="EMBL" id="CAB5016130.1"/>
    </source>
</evidence>
<evidence type="ECO:0000313" key="2">
    <source>
        <dbReference type="EMBL" id="CAB4834529.1"/>
    </source>
</evidence>
<dbReference type="AlphaFoldDB" id="A0A6J7ARC2"/>
<sequence length="151" mass="15950">MLVAAKEGAPMSPSAWKRASDGPLLAPQSIIHIADVRAAERVDGTPPAITLRPLTGEACDLTVLIFTFPPGYTGKVHWHPTDTVYVVQRGQFIVEGEGTYEVGDIRWVKAGTVYGPEAAGPDGCDVMLIGAGRFPLPTYDPAVDPPPTIAG</sequence>
<evidence type="ECO:0000313" key="1">
    <source>
        <dbReference type="EMBL" id="CAB4759247.1"/>
    </source>
</evidence>
<reference evidence="2" key="1">
    <citation type="submission" date="2020-05" db="EMBL/GenBank/DDBJ databases">
        <authorList>
            <person name="Chiriac C."/>
            <person name="Salcher M."/>
            <person name="Ghai R."/>
            <person name="Kavagutti S V."/>
        </authorList>
    </citation>
    <scope>NUCLEOTIDE SEQUENCE</scope>
</reference>
<name>A0A6J7ARC2_9ZZZZ</name>
<protein>
    <submittedName>
        <fullName evidence="2">Unannotated protein</fullName>
    </submittedName>
</protein>
<dbReference type="EMBL" id="CAFABA010000097">
    <property type="protein sequence ID" value="CAB4834529.1"/>
    <property type="molecule type" value="Genomic_DNA"/>
</dbReference>
<dbReference type="EMBL" id="CAEZYR010000099">
    <property type="protein sequence ID" value="CAB4759247.1"/>
    <property type="molecule type" value="Genomic_DNA"/>
</dbReference>
<dbReference type="EMBL" id="CAFBMH010000122">
    <property type="protein sequence ID" value="CAB4927484.1"/>
    <property type="molecule type" value="Genomic_DNA"/>
</dbReference>
<proteinExistence type="predicted"/>
<accession>A0A6J7ARC2</accession>
<dbReference type="Gene3D" id="2.60.120.10">
    <property type="entry name" value="Jelly Rolls"/>
    <property type="match status" value="1"/>
</dbReference>
<dbReference type="InterPro" id="IPR011051">
    <property type="entry name" value="RmlC_Cupin_sf"/>
</dbReference>
<dbReference type="EMBL" id="CAFBOS010000197">
    <property type="protein sequence ID" value="CAB5016130.1"/>
    <property type="molecule type" value="Genomic_DNA"/>
</dbReference>